<dbReference type="InterPro" id="IPR006145">
    <property type="entry name" value="PsdUridine_synth_RsuA/RluA"/>
</dbReference>
<comment type="similarity">
    <text evidence="1 3">Belongs to the pseudouridine synthase RluA family.</text>
</comment>
<dbReference type="OrthoDB" id="9807829at2"/>
<gene>
    <name evidence="5" type="ORF">NIASO_14860</name>
</gene>
<evidence type="ECO:0000259" key="4">
    <source>
        <dbReference type="Pfam" id="PF00849"/>
    </source>
</evidence>
<dbReference type="CDD" id="cd02869">
    <property type="entry name" value="PseudoU_synth_RluA_like"/>
    <property type="match status" value="1"/>
</dbReference>
<comment type="catalytic activity">
    <reaction evidence="3">
        <text>a uridine in RNA = a pseudouridine in RNA</text>
        <dbReference type="Rhea" id="RHEA:48348"/>
        <dbReference type="Rhea" id="RHEA-COMP:12068"/>
        <dbReference type="Rhea" id="RHEA-COMP:12069"/>
        <dbReference type="ChEBI" id="CHEBI:65314"/>
        <dbReference type="ChEBI" id="CHEBI:65315"/>
    </reaction>
</comment>
<evidence type="ECO:0000313" key="6">
    <source>
        <dbReference type="Proteomes" id="UP000003586"/>
    </source>
</evidence>
<dbReference type="Pfam" id="PF00849">
    <property type="entry name" value="PseudoU_synth_2"/>
    <property type="match status" value="1"/>
</dbReference>
<dbReference type="InterPro" id="IPR006224">
    <property type="entry name" value="PsdUridine_synth_RluA-like_CS"/>
</dbReference>
<reference evidence="5 6" key="1">
    <citation type="submission" date="2013-12" db="EMBL/GenBank/DDBJ databases">
        <authorList>
            <consortium name="DOE Joint Genome Institute"/>
            <person name="Eisen J."/>
            <person name="Huntemann M."/>
            <person name="Han J."/>
            <person name="Chen A."/>
            <person name="Kyrpides N."/>
            <person name="Mavromatis K."/>
            <person name="Markowitz V."/>
            <person name="Palaniappan K."/>
            <person name="Ivanova N."/>
            <person name="Schaumberg A."/>
            <person name="Pati A."/>
            <person name="Liolios K."/>
            <person name="Nordberg H.P."/>
            <person name="Cantor M.N."/>
            <person name="Hua S.X."/>
            <person name="Woyke T."/>
        </authorList>
    </citation>
    <scope>NUCLEOTIDE SEQUENCE [LARGE SCALE GENOMIC DNA]</scope>
    <source>
        <strain evidence="6">DSM 19437</strain>
    </source>
</reference>
<comment type="function">
    <text evidence="3">Responsible for synthesis of pseudouridine from uracil.</text>
</comment>
<sequence>MKLKELIVFETGELVALNKPSGLLSIPDREGKEPSLKDLLQVQYDDIFTVHRLDRETSGLIIFAKTAAAHKHFSQQFEARKTIKVYTGLVLGSVTVPEGHIDAPIAENMVKRGTMIIHRRGKQALTDFKVLKDYGLYTWMQFNIHTGRTHQIRVHTKEIGHPLVGDTLYGDGKPVFISSFKSKFNLSKNELEERPILNRLALHAAQLKIAGPDGNVIALEAPLHKDLRATLQQLDKRR</sequence>
<dbReference type="EC" id="5.4.99.-" evidence="3"/>
<dbReference type="GO" id="GO:0001522">
    <property type="term" value="P:pseudouridine synthesis"/>
    <property type="evidence" value="ECO:0007669"/>
    <property type="project" value="InterPro"/>
</dbReference>
<dbReference type="EMBL" id="CP007035">
    <property type="protein sequence ID" value="AHF16082.1"/>
    <property type="molecule type" value="Genomic_DNA"/>
</dbReference>
<dbReference type="PANTHER" id="PTHR21600">
    <property type="entry name" value="MITOCHONDRIAL RNA PSEUDOURIDINE SYNTHASE"/>
    <property type="match status" value="1"/>
</dbReference>
<keyword evidence="3" id="KW-0413">Isomerase</keyword>
<dbReference type="InterPro" id="IPR006225">
    <property type="entry name" value="PsdUridine_synth_RluC/D"/>
</dbReference>
<feature type="domain" description="Pseudouridine synthase RsuA/RluA-like" evidence="4">
    <location>
        <begin position="14"/>
        <end position="156"/>
    </location>
</feature>
<evidence type="ECO:0000256" key="3">
    <source>
        <dbReference type="RuleBase" id="RU362028"/>
    </source>
</evidence>
<dbReference type="KEGG" id="nso:NIASO_14860"/>
<dbReference type="eggNOG" id="COG0564">
    <property type="taxonomic scope" value="Bacteria"/>
</dbReference>
<dbReference type="HOGENOM" id="CLU_016902_11_3_10"/>
<dbReference type="Proteomes" id="UP000003586">
    <property type="component" value="Chromosome"/>
</dbReference>
<protein>
    <recommendedName>
        <fullName evidence="3">Pseudouridine synthase</fullName>
        <ecNumber evidence="3">5.4.99.-</ecNumber>
    </recommendedName>
</protein>
<name>W0EZ89_9BACT</name>
<organism evidence="5 6">
    <name type="scientific">Niabella soli DSM 19437</name>
    <dbReference type="NCBI Taxonomy" id="929713"/>
    <lineage>
        <taxon>Bacteria</taxon>
        <taxon>Pseudomonadati</taxon>
        <taxon>Bacteroidota</taxon>
        <taxon>Chitinophagia</taxon>
        <taxon>Chitinophagales</taxon>
        <taxon>Chitinophagaceae</taxon>
        <taxon>Niabella</taxon>
    </lineage>
</organism>
<dbReference type="Gene3D" id="3.30.2350.10">
    <property type="entry name" value="Pseudouridine synthase"/>
    <property type="match status" value="1"/>
</dbReference>
<proteinExistence type="inferred from homology"/>
<dbReference type="SUPFAM" id="SSF55120">
    <property type="entry name" value="Pseudouridine synthase"/>
    <property type="match status" value="1"/>
</dbReference>
<dbReference type="GO" id="GO:0006396">
    <property type="term" value="P:RNA processing"/>
    <property type="evidence" value="ECO:0007669"/>
    <property type="project" value="UniProtKB-ARBA"/>
</dbReference>
<evidence type="ECO:0000256" key="1">
    <source>
        <dbReference type="ARBA" id="ARBA00010876"/>
    </source>
</evidence>
<dbReference type="AlphaFoldDB" id="W0EZ89"/>
<dbReference type="GO" id="GO:0003723">
    <property type="term" value="F:RNA binding"/>
    <property type="evidence" value="ECO:0007669"/>
    <property type="project" value="InterPro"/>
</dbReference>
<dbReference type="STRING" id="929713.NIASO_14860"/>
<dbReference type="GO" id="GO:0009982">
    <property type="term" value="F:pseudouridine synthase activity"/>
    <property type="evidence" value="ECO:0007669"/>
    <property type="project" value="InterPro"/>
</dbReference>
<dbReference type="InterPro" id="IPR050188">
    <property type="entry name" value="RluA_PseudoU_synthase"/>
</dbReference>
<accession>W0EZ89</accession>
<dbReference type="RefSeq" id="WP_008586741.1">
    <property type="nucleotide sequence ID" value="NZ_CP007035.1"/>
</dbReference>
<dbReference type="InterPro" id="IPR020103">
    <property type="entry name" value="PsdUridine_synth_cat_dom_sf"/>
</dbReference>
<evidence type="ECO:0000256" key="2">
    <source>
        <dbReference type="PIRSR" id="PIRSR606225-1"/>
    </source>
</evidence>
<evidence type="ECO:0000313" key="5">
    <source>
        <dbReference type="EMBL" id="AHF16082.1"/>
    </source>
</evidence>
<dbReference type="GO" id="GO:0140098">
    <property type="term" value="F:catalytic activity, acting on RNA"/>
    <property type="evidence" value="ECO:0007669"/>
    <property type="project" value="UniProtKB-ARBA"/>
</dbReference>
<dbReference type="NCBIfam" id="TIGR00005">
    <property type="entry name" value="rluA_subfam"/>
    <property type="match status" value="1"/>
</dbReference>
<dbReference type="PROSITE" id="PS01129">
    <property type="entry name" value="PSI_RLU"/>
    <property type="match status" value="1"/>
</dbReference>
<keyword evidence="6" id="KW-1185">Reference proteome</keyword>
<feature type="active site" evidence="2">
    <location>
        <position position="54"/>
    </location>
</feature>